<dbReference type="Gene3D" id="1.20.1740.10">
    <property type="entry name" value="Amino acid/polyamine transporter I"/>
    <property type="match status" value="1"/>
</dbReference>
<evidence type="ECO:0000256" key="4">
    <source>
        <dbReference type="ARBA" id="ARBA00022475"/>
    </source>
</evidence>
<feature type="transmembrane region" description="Helical" evidence="9">
    <location>
        <begin position="98"/>
        <end position="118"/>
    </location>
</feature>
<evidence type="ECO:0000256" key="9">
    <source>
        <dbReference type="RuleBase" id="RU363064"/>
    </source>
</evidence>
<keyword evidence="11" id="KW-1185">Reference proteome</keyword>
<keyword evidence="3 9" id="KW-0813">Transport</keyword>
<dbReference type="GO" id="GO:0005886">
    <property type="term" value="C:plasma membrane"/>
    <property type="evidence" value="ECO:0007669"/>
    <property type="project" value="UniProtKB-SubCell"/>
</dbReference>
<protein>
    <submittedName>
        <fullName evidence="10">Sodium:alanine symporter family protein</fullName>
    </submittedName>
</protein>
<dbReference type="Pfam" id="PF01235">
    <property type="entry name" value="Na_Ala_symp"/>
    <property type="match status" value="1"/>
</dbReference>
<evidence type="ECO:0000256" key="1">
    <source>
        <dbReference type="ARBA" id="ARBA00004651"/>
    </source>
</evidence>
<keyword evidence="6 9" id="KW-0769">Symport</keyword>
<dbReference type="PANTHER" id="PTHR30330:SF1">
    <property type="entry name" value="AMINO-ACID CARRIER PROTEIN ALST"/>
    <property type="match status" value="1"/>
</dbReference>
<evidence type="ECO:0000256" key="2">
    <source>
        <dbReference type="ARBA" id="ARBA00009261"/>
    </source>
</evidence>
<feature type="transmembrane region" description="Helical" evidence="9">
    <location>
        <begin position="238"/>
        <end position="262"/>
    </location>
</feature>
<gene>
    <name evidence="10" type="ORF">CKF48_20000</name>
</gene>
<feature type="transmembrane region" description="Helical" evidence="9">
    <location>
        <begin position="414"/>
        <end position="434"/>
    </location>
</feature>
<keyword evidence="4 9" id="KW-1003">Cell membrane</keyword>
<keyword evidence="7 9" id="KW-1133">Transmembrane helix</keyword>
<keyword evidence="5 9" id="KW-0812">Transmembrane</keyword>
<dbReference type="GO" id="GO:0005283">
    <property type="term" value="F:amino acid:sodium symporter activity"/>
    <property type="evidence" value="ECO:0007669"/>
    <property type="project" value="InterPro"/>
</dbReference>
<evidence type="ECO:0000256" key="3">
    <source>
        <dbReference type="ARBA" id="ARBA00022448"/>
    </source>
</evidence>
<evidence type="ECO:0000256" key="6">
    <source>
        <dbReference type="ARBA" id="ARBA00022847"/>
    </source>
</evidence>
<dbReference type="FunFam" id="1.20.1740.10:FF:000004">
    <property type="entry name" value="Sodium:alanine symporter family protein"/>
    <property type="match status" value="1"/>
</dbReference>
<comment type="similarity">
    <text evidence="2 9">Belongs to the alanine or glycine:cation symporter (AGCS) (TC 2.A.25) family.</text>
</comment>
<evidence type="ECO:0000313" key="10">
    <source>
        <dbReference type="EMBL" id="ASV69395.1"/>
    </source>
</evidence>
<sequence>MEFIENIVNMSNEVLWGYVLIFVLVIAGMFFSIRTKFVQVRHIGEMVRLLFVKETVTTESKKTISPLQAFFVGAGTRIGTGNIAGVAIAMVLGGPGAIFWMWLIAVIGSASSFVENTLAQTYKVKSNVGFKGGPAYYIKKQLKRPWMAVLFSIMIILSYGTTFNAVQSNTIAVAMENSFGIQPVYIGIILVFLTGLVVFGGIKRIADISSLIVPFMAFGYILLALFAVASNITELPAMFALIFKSAFGFEQAIGGGIAAAIVNGIKRGLFSNGAGMGGDPIAAATATVSHPVKQGFVQALGVLFDTLLVCSATAFIILSSESYASGLTGIELTQAAMSEHFGTIGGMFLGVAIFLFAFTSIIGSYYYGEANLNFIHKSKVFHHAYKVAALGMVMFGAIANLEIVWGMADLTMGIMALVNLTAITMLSPIVVKLLKNYMQQRKAGLEPQFYQEDIPGLTGVEAWPVREKEKRKKAM</sequence>
<proteinExistence type="inferred from homology"/>
<organism evidence="10 11">
    <name type="scientific">Cytobacillus kochii</name>
    <dbReference type="NCBI Taxonomy" id="859143"/>
    <lineage>
        <taxon>Bacteria</taxon>
        <taxon>Bacillati</taxon>
        <taxon>Bacillota</taxon>
        <taxon>Bacilli</taxon>
        <taxon>Bacillales</taxon>
        <taxon>Bacillaceae</taxon>
        <taxon>Cytobacillus</taxon>
    </lineage>
</organism>
<feature type="transmembrane region" description="Helical" evidence="9">
    <location>
        <begin position="146"/>
        <end position="167"/>
    </location>
</feature>
<accession>A0A248TMN1</accession>
<feature type="transmembrane region" description="Helical" evidence="9">
    <location>
        <begin position="387"/>
        <end position="408"/>
    </location>
</feature>
<dbReference type="Proteomes" id="UP000215137">
    <property type="component" value="Chromosome"/>
</dbReference>
<evidence type="ECO:0000313" key="11">
    <source>
        <dbReference type="Proteomes" id="UP000215137"/>
    </source>
</evidence>
<dbReference type="KEGG" id="bko:CKF48_20000"/>
<name>A0A248TMN1_9BACI</name>
<dbReference type="PANTHER" id="PTHR30330">
    <property type="entry name" value="AGSS FAMILY TRANSPORTER, SODIUM-ALANINE"/>
    <property type="match status" value="1"/>
</dbReference>
<feature type="transmembrane region" description="Helical" evidence="9">
    <location>
        <begin position="299"/>
        <end position="320"/>
    </location>
</feature>
<evidence type="ECO:0000256" key="5">
    <source>
        <dbReference type="ARBA" id="ARBA00022692"/>
    </source>
</evidence>
<dbReference type="OrthoDB" id="9804874at2"/>
<dbReference type="EMBL" id="CP022983">
    <property type="protein sequence ID" value="ASV69395.1"/>
    <property type="molecule type" value="Genomic_DNA"/>
</dbReference>
<evidence type="ECO:0000256" key="7">
    <source>
        <dbReference type="ARBA" id="ARBA00022989"/>
    </source>
</evidence>
<feature type="transmembrane region" description="Helical" evidence="9">
    <location>
        <begin position="211"/>
        <end position="232"/>
    </location>
</feature>
<dbReference type="NCBIfam" id="TIGR00835">
    <property type="entry name" value="agcS"/>
    <property type="match status" value="1"/>
</dbReference>
<dbReference type="InterPro" id="IPR001463">
    <property type="entry name" value="Na/Ala_symport"/>
</dbReference>
<reference evidence="10 11" key="1">
    <citation type="submission" date="2017-08" db="EMBL/GenBank/DDBJ databases">
        <title>Complete Genome Sequence of Bacillus kochii Oregon-R-modENCODE STRAIN BDGP4, isolated from Drosophila melanogaster gut.</title>
        <authorList>
            <person name="Wan K.H."/>
            <person name="Yu C."/>
            <person name="Park S."/>
            <person name="Hammonds A.S."/>
            <person name="Booth B.W."/>
            <person name="Celniker S.E."/>
        </authorList>
    </citation>
    <scope>NUCLEOTIDE SEQUENCE [LARGE SCALE GENOMIC DNA]</scope>
    <source>
        <strain evidence="10 11">BDGP4</strain>
    </source>
</reference>
<comment type="subcellular location">
    <subcellularLocation>
        <location evidence="1 9">Cell membrane</location>
        <topology evidence="1 9">Multi-pass membrane protein</topology>
    </subcellularLocation>
</comment>
<keyword evidence="8 9" id="KW-0472">Membrane</keyword>
<dbReference type="PRINTS" id="PR00175">
    <property type="entry name" value="NAALASMPORT"/>
</dbReference>
<feature type="transmembrane region" description="Helical" evidence="9">
    <location>
        <begin position="69"/>
        <end position="92"/>
    </location>
</feature>
<evidence type="ECO:0000256" key="8">
    <source>
        <dbReference type="ARBA" id="ARBA00023136"/>
    </source>
</evidence>
<feature type="transmembrane region" description="Helical" evidence="9">
    <location>
        <begin position="340"/>
        <end position="367"/>
    </location>
</feature>
<dbReference type="PROSITE" id="PS00873">
    <property type="entry name" value="NA_ALANINE_SYMP"/>
    <property type="match status" value="1"/>
</dbReference>
<dbReference type="RefSeq" id="WP_095372958.1">
    <property type="nucleotide sequence ID" value="NZ_CP022983.1"/>
</dbReference>
<feature type="transmembrane region" description="Helical" evidence="9">
    <location>
        <begin position="179"/>
        <end position="199"/>
    </location>
</feature>
<dbReference type="AlphaFoldDB" id="A0A248TMN1"/>
<feature type="transmembrane region" description="Helical" evidence="9">
    <location>
        <begin position="15"/>
        <end position="33"/>
    </location>
</feature>